<dbReference type="AlphaFoldDB" id="A0A556QGS8"/>
<feature type="domain" description="Multidrug resistance protein MdtA-like alpha-helical hairpin" evidence="4">
    <location>
        <begin position="122"/>
        <end position="188"/>
    </location>
</feature>
<name>A0A556QGS8_9BACT</name>
<dbReference type="Pfam" id="PF25917">
    <property type="entry name" value="BSH_RND"/>
    <property type="match status" value="1"/>
</dbReference>
<evidence type="ECO:0000256" key="3">
    <source>
        <dbReference type="SAM" id="Phobius"/>
    </source>
</evidence>
<evidence type="ECO:0000259" key="4">
    <source>
        <dbReference type="Pfam" id="PF25876"/>
    </source>
</evidence>
<evidence type="ECO:0000259" key="7">
    <source>
        <dbReference type="Pfam" id="PF25967"/>
    </source>
</evidence>
<feature type="domain" description="Multidrug resistance protein MdtA-like C-terminal permuted SH3" evidence="7">
    <location>
        <begin position="329"/>
        <end position="382"/>
    </location>
</feature>
<organism evidence="8 9">
    <name type="scientific">Rariglobus hedericola</name>
    <dbReference type="NCBI Taxonomy" id="2597822"/>
    <lineage>
        <taxon>Bacteria</taxon>
        <taxon>Pseudomonadati</taxon>
        <taxon>Verrucomicrobiota</taxon>
        <taxon>Opitutia</taxon>
        <taxon>Opitutales</taxon>
        <taxon>Opitutaceae</taxon>
        <taxon>Rariglobus</taxon>
    </lineage>
</organism>
<dbReference type="InterPro" id="IPR058626">
    <property type="entry name" value="MdtA-like_b-barrel"/>
</dbReference>
<proteinExistence type="inferred from homology"/>
<dbReference type="GO" id="GO:0046677">
    <property type="term" value="P:response to antibiotic"/>
    <property type="evidence" value="ECO:0007669"/>
    <property type="project" value="TreeGrafter"/>
</dbReference>
<evidence type="ECO:0000259" key="5">
    <source>
        <dbReference type="Pfam" id="PF25917"/>
    </source>
</evidence>
<dbReference type="SUPFAM" id="SSF111369">
    <property type="entry name" value="HlyD-like secretion proteins"/>
    <property type="match status" value="1"/>
</dbReference>
<keyword evidence="9" id="KW-1185">Reference proteome</keyword>
<dbReference type="FunFam" id="2.40.420.20:FF:000001">
    <property type="entry name" value="Efflux RND transporter periplasmic adaptor subunit"/>
    <property type="match status" value="1"/>
</dbReference>
<feature type="domain" description="Multidrug resistance protein MdtA-like barrel-sandwich hybrid" evidence="5">
    <location>
        <begin position="79"/>
        <end position="218"/>
    </location>
</feature>
<dbReference type="Gene3D" id="2.40.420.20">
    <property type="match status" value="1"/>
</dbReference>
<dbReference type="Pfam" id="PF25944">
    <property type="entry name" value="Beta-barrel_RND"/>
    <property type="match status" value="1"/>
</dbReference>
<accession>A0A556QGS8</accession>
<evidence type="ECO:0000256" key="2">
    <source>
        <dbReference type="ARBA" id="ARBA00009477"/>
    </source>
</evidence>
<evidence type="ECO:0000256" key="1">
    <source>
        <dbReference type="ARBA" id="ARBA00004196"/>
    </source>
</evidence>
<dbReference type="Pfam" id="PF25967">
    <property type="entry name" value="RND-MFP_C"/>
    <property type="match status" value="1"/>
</dbReference>
<dbReference type="Gene3D" id="2.40.30.170">
    <property type="match status" value="1"/>
</dbReference>
<dbReference type="GO" id="GO:0022857">
    <property type="term" value="F:transmembrane transporter activity"/>
    <property type="evidence" value="ECO:0007669"/>
    <property type="project" value="InterPro"/>
</dbReference>
<sequence length="406" mass="43242">MSTPVTASALSTTTARRVAPLSRYRFFLSLVSLSLVAVVAVAAAPAAAPAGPKVTVASVEQRTVTEHRELLGRVEAVESVELRPRVSGHIDEVRLQAGQLVNKGDVLFTIDPRWYRAQFDLATAQAQSARVRVSIAEREAKRSDDLLKERAISVEEADTRSSRLAEARADLLAAEATLASARLDLEYTEVRAPITGRVNRAYVTSGNLVSGAPGAATLLTSIVSTGEVYVYADVDEATVLTFNRLQAAGRLATNSAGRIAVEMELSDETGFPHRGVIESADNRLDPGTGSLVLRMVFSNTNGQLIPGLSARVRLPVSAPEPTLFISERAIGTDQSQKFVLTVDAANTVAYRTVKLGSIIDGQRAIREGLAPGDRVIVNGLQRVRPGMTVVAETAPAQPAVTKVALK</sequence>
<dbReference type="InterPro" id="IPR058625">
    <property type="entry name" value="MdtA-like_BSH"/>
</dbReference>
<dbReference type="Gene3D" id="2.40.50.100">
    <property type="match status" value="1"/>
</dbReference>
<dbReference type="RefSeq" id="WP_144354119.1">
    <property type="nucleotide sequence ID" value="NZ_CBCRVV010000004.1"/>
</dbReference>
<dbReference type="Proteomes" id="UP000315648">
    <property type="component" value="Unassembled WGS sequence"/>
</dbReference>
<dbReference type="InterPro" id="IPR058627">
    <property type="entry name" value="MdtA-like_C"/>
</dbReference>
<evidence type="ECO:0000259" key="6">
    <source>
        <dbReference type="Pfam" id="PF25944"/>
    </source>
</evidence>
<evidence type="ECO:0000313" key="9">
    <source>
        <dbReference type="Proteomes" id="UP000315648"/>
    </source>
</evidence>
<evidence type="ECO:0000313" key="8">
    <source>
        <dbReference type="EMBL" id="TSJ75846.1"/>
    </source>
</evidence>
<dbReference type="Pfam" id="PF25876">
    <property type="entry name" value="HH_MFP_RND"/>
    <property type="match status" value="1"/>
</dbReference>
<dbReference type="EMBL" id="VMBG01000003">
    <property type="protein sequence ID" value="TSJ75846.1"/>
    <property type="molecule type" value="Genomic_DNA"/>
</dbReference>
<comment type="caution">
    <text evidence="8">The sequence shown here is derived from an EMBL/GenBank/DDBJ whole genome shotgun (WGS) entry which is preliminary data.</text>
</comment>
<keyword evidence="3" id="KW-0472">Membrane</keyword>
<comment type="subcellular location">
    <subcellularLocation>
        <location evidence="1">Cell envelope</location>
    </subcellularLocation>
</comment>
<dbReference type="Gene3D" id="1.10.287.470">
    <property type="entry name" value="Helix hairpin bin"/>
    <property type="match status" value="1"/>
</dbReference>
<dbReference type="GO" id="GO:0005886">
    <property type="term" value="C:plasma membrane"/>
    <property type="evidence" value="ECO:0007669"/>
    <property type="project" value="TreeGrafter"/>
</dbReference>
<dbReference type="InterPro" id="IPR058624">
    <property type="entry name" value="MdtA-like_HH"/>
</dbReference>
<dbReference type="PANTHER" id="PTHR30158">
    <property type="entry name" value="ACRA/E-RELATED COMPONENT OF DRUG EFFLUX TRANSPORTER"/>
    <property type="match status" value="1"/>
</dbReference>
<keyword evidence="3" id="KW-1133">Transmembrane helix</keyword>
<comment type="similarity">
    <text evidence="2">Belongs to the membrane fusion protein (MFP) (TC 8.A.1) family.</text>
</comment>
<protein>
    <submittedName>
        <fullName evidence="8">Efflux RND transporter periplasmic adaptor subunit</fullName>
    </submittedName>
</protein>
<feature type="domain" description="Multidrug resistance protein MdtA-like beta-barrel" evidence="6">
    <location>
        <begin position="228"/>
        <end position="316"/>
    </location>
</feature>
<feature type="transmembrane region" description="Helical" evidence="3">
    <location>
        <begin position="26"/>
        <end position="48"/>
    </location>
</feature>
<dbReference type="OrthoDB" id="9801814at2"/>
<keyword evidence="3" id="KW-0812">Transmembrane</keyword>
<dbReference type="PANTHER" id="PTHR30158:SF10">
    <property type="entry name" value="CATION EFFLUX PUMP"/>
    <property type="match status" value="1"/>
</dbReference>
<dbReference type="NCBIfam" id="TIGR01730">
    <property type="entry name" value="RND_mfp"/>
    <property type="match status" value="1"/>
</dbReference>
<reference evidence="8 9" key="1">
    <citation type="submission" date="2019-07" db="EMBL/GenBank/DDBJ databases">
        <title>Description of 53C-WASEF.</title>
        <authorList>
            <person name="Pitt A."/>
            <person name="Hahn M.W."/>
        </authorList>
    </citation>
    <scope>NUCLEOTIDE SEQUENCE [LARGE SCALE GENOMIC DNA]</scope>
    <source>
        <strain evidence="8 9">53C-WASEF</strain>
    </source>
</reference>
<dbReference type="InterPro" id="IPR006143">
    <property type="entry name" value="RND_pump_MFP"/>
</dbReference>
<gene>
    <name evidence="8" type="ORF">FPL22_16435</name>
</gene>
<dbReference type="GO" id="GO:0030313">
    <property type="term" value="C:cell envelope"/>
    <property type="evidence" value="ECO:0007669"/>
    <property type="project" value="UniProtKB-SubCell"/>
</dbReference>